<protein>
    <recommendedName>
        <fullName evidence="5">DoxX protein</fullName>
    </recommendedName>
</protein>
<dbReference type="RefSeq" id="WP_203764049.1">
    <property type="nucleotide sequence ID" value="NZ_BAAAYJ010000103.1"/>
</dbReference>
<dbReference type="EMBL" id="BOMQ01000008">
    <property type="protein sequence ID" value="GIE47000.1"/>
    <property type="molecule type" value="Genomic_DNA"/>
</dbReference>
<evidence type="ECO:0000313" key="4">
    <source>
        <dbReference type="Proteomes" id="UP000647172"/>
    </source>
</evidence>
<sequence length="168" mass="18257">MRGFLVWGAFTVALAAFCFRRPQPARIFIGLFFGAMGLGIHGALIATNPRSYVDFAAHAPWGIYRDIGTSLTEPNPLAFGVFMLAFETITAALILSRGRLVKGGLLAAIVFLVGITPLGLEEIPNLVLAAGLAYLLTQEFPTDAWTMRRRRRQSTSPRRGHAVGAKAR</sequence>
<feature type="transmembrane region" description="Helical" evidence="2">
    <location>
        <begin position="77"/>
        <end position="96"/>
    </location>
</feature>
<comment type="caution">
    <text evidence="3">The sequence shown here is derived from an EMBL/GenBank/DDBJ whole genome shotgun (WGS) entry which is preliminary data.</text>
</comment>
<organism evidence="3 4">
    <name type="scientific">Actinoplanes nipponensis</name>
    <dbReference type="NCBI Taxonomy" id="135950"/>
    <lineage>
        <taxon>Bacteria</taxon>
        <taxon>Bacillati</taxon>
        <taxon>Actinomycetota</taxon>
        <taxon>Actinomycetes</taxon>
        <taxon>Micromonosporales</taxon>
        <taxon>Micromonosporaceae</taxon>
        <taxon>Actinoplanes</taxon>
    </lineage>
</organism>
<keyword evidence="2" id="KW-0812">Transmembrane</keyword>
<keyword evidence="2" id="KW-0472">Membrane</keyword>
<evidence type="ECO:0000313" key="3">
    <source>
        <dbReference type="EMBL" id="GIE47000.1"/>
    </source>
</evidence>
<gene>
    <name evidence="3" type="ORF">Ani05nite_05340</name>
</gene>
<dbReference type="Proteomes" id="UP000647172">
    <property type="component" value="Unassembled WGS sequence"/>
</dbReference>
<name>A0A919MRJ1_9ACTN</name>
<evidence type="ECO:0008006" key="5">
    <source>
        <dbReference type="Google" id="ProtNLM"/>
    </source>
</evidence>
<evidence type="ECO:0000256" key="1">
    <source>
        <dbReference type="SAM" id="MobiDB-lite"/>
    </source>
</evidence>
<dbReference type="AlphaFoldDB" id="A0A919MRJ1"/>
<keyword evidence="2" id="KW-1133">Transmembrane helix</keyword>
<evidence type="ECO:0000256" key="2">
    <source>
        <dbReference type="SAM" id="Phobius"/>
    </source>
</evidence>
<feature type="region of interest" description="Disordered" evidence="1">
    <location>
        <begin position="146"/>
        <end position="168"/>
    </location>
</feature>
<accession>A0A919MRJ1</accession>
<keyword evidence="4" id="KW-1185">Reference proteome</keyword>
<feature type="compositionally biased region" description="Basic residues" evidence="1">
    <location>
        <begin position="147"/>
        <end position="168"/>
    </location>
</feature>
<feature type="transmembrane region" description="Helical" evidence="2">
    <location>
        <begin position="103"/>
        <end position="120"/>
    </location>
</feature>
<reference evidence="3" key="1">
    <citation type="submission" date="2021-01" db="EMBL/GenBank/DDBJ databases">
        <title>Whole genome shotgun sequence of Actinoplanes nipponensis NBRC 14063.</title>
        <authorList>
            <person name="Komaki H."/>
            <person name="Tamura T."/>
        </authorList>
    </citation>
    <scope>NUCLEOTIDE SEQUENCE</scope>
    <source>
        <strain evidence="3">NBRC 14063</strain>
    </source>
</reference>
<proteinExistence type="predicted"/>